<evidence type="ECO:0000256" key="4">
    <source>
        <dbReference type="SAM" id="MobiDB-lite"/>
    </source>
</evidence>
<dbReference type="PANTHER" id="PTHR11496">
    <property type="entry name" value="ALCOHOL DEHYDROGENASE"/>
    <property type="match status" value="1"/>
</dbReference>
<dbReference type="Gene3D" id="3.40.50.1970">
    <property type="match status" value="1"/>
</dbReference>
<feature type="domain" description="Fe-containing alcohol dehydrogenase-like C-terminal" evidence="6">
    <location>
        <begin position="166"/>
        <end position="346"/>
    </location>
</feature>
<feature type="domain" description="Alcohol dehydrogenase iron-type/glycerol dehydrogenase GldA" evidence="5">
    <location>
        <begin position="11"/>
        <end position="153"/>
    </location>
</feature>
<evidence type="ECO:0000313" key="7">
    <source>
        <dbReference type="EMBL" id="MCQ8242206.1"/>
    </source>
</evidence>
<keyword evidence="8" id="KW-1185">Reference proteome</keyword>
<dbReference type="InterPro" id="IPR039697">
    <property type="entry name" value="Alcohol_dehydrogenase_Fe"/>
</dbReference>
<keyword evidence="2" id="KW-0560">Oxidoreductase</keyword>
<name>A0ABT1W0S8_9PROT</name>
<keyword evidence="3" id="KW-0520">NAD</keyword>
<evidence type="ECO:0000256" key="1">
    <source>
        <dbReference type="ARBA" id="ARBA00007358"/>
    </source>
</evidence>
<accession>A0ABT1W0S8</accession>
<dbReference type="Proteomes" id="UP001524547">
    <property type="component" value="Unassembled WGS sequence"/>
</dbReference>
<evidence type="ECO:0000256" key="3">
    <source>
        <dbReference type="ARBA" id="ARBA00023027"/>
    </source>
</evidence>
<feature type="region of interest" description="Disordered" evidence="4">
    <location>
        <begin position="345"/>
        <end position="365"/>
    </location>
</feature>
<evidence type="ECO:0000313" key="8">
    <source>
        <dbReference type="Proteomes" id="UP001524547"/>
    </source>
</evidence>
<dbReference type="InterPro" id="IPR001670">
    <property type="entry name" value="ADH_Fe/GldA"/>
</dbReference>
<dbReference type="PANTHER" id="PTHR11496:SF102">
    <property type="entry name" value="ALCOHOL DEHYDROGENASE 4"/>
    <property type="match status" value="1"/>
</dbReference>
<dbReference type="SUPFAM" id="SSF56796">
    <property type="entry name" value="Dehydroquinate synthase-like"/>
    <property type="match status" value="1"/>
</dbReference>
<dbReference type="Pfam" id="PF25137">
    <property type="entry name" value="ADH_Fe_C"/>
    <property type="match status" value="1"/>
</dbReference>
<dbReference type="InterPro" id="IPR056798">
    <property type="entry name" value="ADH_Fe_C"/>
</dbReference>
<dbReference type="Gene3D" id="1.20.1090.10">
    <property type="entry name" value="Dehydroquinate synthase-like - alpha domain"/>
    <property type="match status" value="1"/>
</dbReference>
<comment type="caution">
    <text evidence="7">The sequence shown here is derived from an EMBL/GenBank/DDBJ whole genome shotgun (WGS) entry which is preliminary data.</text>
</comment>
<dbReference type="EMBL" id="JAMZEJ010000010">
    <property type="protein sequence ID" value="MCQ8242206.1"/>
    <property type="molecule type" value="Genomic_DNA"/>
</dbReference>
<evidence type="ECO:0000259" key="6">
    <source>
        <dbReference type="Pfam" id="PF25137"/>
    </source>
</evidence>
<dbReference type="InterPro" id="IPR034786">
    <property type="entry name" value="MAR"/>
</dbReference>
<proteinExistence type="inferred from homology"/>
<protein>
    <submittedName>
        <fullName evidence="7">Maleylacetate reductase</fullName>
    </submittedName>
</protein>
<comment type="similarity">
    <text evidence="1">Belongs to the iron-containing alcohol dehydrogenase family.</text>
</comment>
<gene>
    <name evidence="7" type="ORF">NFI88_15330</name>
</gene>
<organism evidence="7 8">
    <name type="scientific">Rhizosaccharibacter radicis</name>
    <dbReference type="NCBI Taxonomy" id="2782605"/>
    <lineage>
        <taxon>Bacteria</taxon>
        <taxon>Pseudomonadati</taxon>
        <taxon>Pseudomonadota</taxon>
        <taxon>Alphaproteobacteria</taxon>
        <taxon>Acetobacterales</taxon>
        <taxon>Acetobacteraceae</taxon>
        <taxon>Rhizosaccharibacter</taxon>
    </lineage>
</organism>
<reference evidence="7 8" key="1">
    <citation type="submission" date="2022-06" db="EMBL/GenBank/DDBJ databases">
        <title>Rhizosaccharibacter gen. nov. sp. nov. KSS12, endophytic bacteria isolated from sugarcane.</title>
        <authorList>
            <person name="Pitiwittayakul N."/>
        </authorList>
    </citation>
    <scope>NUCLEOTIDE SEQUENCE [LARGE SCALE GENOMIC DNA]</scope>
    <source>
        <strain evidence="7 8">KSS12</strain>
    </source>
</reference>
<evidence type="ECO:0000256" key="2">
    <source>
        <dbReference type="ARBA" id="ARBA00023002"/>
    </source>
</evidence>
<dbReference type="RefSeq" id="WP_422920964.1">
    <property type="nucleotide sequence ID" value="NZ_JAMZEJ010000010.1"/>
</dbReference>
<sequence length="365" mass="38091">MQKEFVFGGLPMRVLFGHGTLERLPEEAERLGMRRPMVLSTPEQRADAEALIARLDTLGAGGFFRATMHTPVDVTEAALAAVAEWKSDGLICLGGGSTTGLSKAIALRTDLPQIAVPTTYAGSEMTPILGETSNGEKRTQRSDKVLPETTIYDVDLTLGLPAALSATSGLNAVAHAVEALYAPDGNPVISLMAEAAIGAMVAALPAVLAAPGDRHARAQALYGAWLCGVCLGTVGMGLHHKLCHTLGGSFDLPHAPTHAVVLPYAVAYNASAAPDAMAVLRRQLGSSDPAVALHELGRRLGAPASLGTLGLRESDLDRAAQLATERSYPNPRPLVRQAIRSLLDDALHGRTPRQTEAATASGVGN</sequence>
<dbReference type="Pfam" id="PF00465">
    <property type="entry name" value="Fe-ADH"/>
    <property type="match status" value="1"/>
</dbReference>
<evidence type="ECO:0000259" key="5">
    <source>
        <dbReference type="Pfam" id="PF00465"/>
    </source>
</evidence>
<dbReference type="CDD" id="cd08177">
    <property type="entry name" value="MAR"/>
    <property type="match status" value="1"/>
</dbReference>